<evidence type="ECO:0000313" key="5">
    <source>
        <dbReference type="Proteomes" id="UP001595896"/>
    </source>
</evidence>
<dbReference type="Gene3D" id="3.40.50.1820">
    <property type="entry name" value="alpha/beta hydrolase"/>
    <property type="match status" value="1"/>
</dbReference>
<keyword evidence="1" id="KW-1133">Transmembrane helix</keyword>
<comment type="caution">
    <text evidence="4">The sequence shown here is derived from an EMBL/GenBank/DDBJ whole genome shotgun (WGS) entry which is preliminary data.</text>
</comment>
<protein>
    <submittedName>
        <fullName evidence="4">Serine aminopeptidase domain-containing protein</fullName>
    </submittedName>
</protein>
<keyword evidence="4" id="KW-0645">Protease</keyword>
<keyword evidence="5" id="KW-1185">Reference proteome</keyword>
<proteinExistence type="predicted"/>
<organism evidence="4 5">
    <name type="scientific">Bacillus daqingensis</name>
    <dbReference type="NCBI Taxonomy" id="872396"/>
    <lineage>
        <taxon>Bacteria</taxon>
        <taxon>Bacillati</taxon>
        <taxon>Bacillota</taxon>
        <taxon>Bacilli</taxon>
        <taxon>Bacillales</taxon>
        <taxon>Bacillaceae</taxon>
        <taxon>Bacillus</taxon>
    </lineage>
</organism>
<sequence length="671" mass="74414">MSKKWITMLVVSIVLIFGGSFAAFLANSSSGDVDVTRVSFGTEGGELSGLLYVPDGAADEPRPTIVATHGYLNSAEMQAPQAIEMSKRGYVVLALDQYDHGHSIGTMDKPIPFFSFWPTSIYDAVNYMYEQDFVLKDDEGNGIIAASGHSMGGFSSTHAIMLDEMFYEETGVRKIDSYLTMGSDYQWIYALEYELEDIVAAYGPRTAGKIAATYDEFFFDPEAAAEERPVQRKNYIETEEAQAFLGNPDTPEQGEFFENNQGQRVIYQPEEIHPWNHFSMTTTGHAIEFYDEAFADYSEVVQIGESGQSWMYKEWFSFVALIGFFLLFVPSIRLLTQAPVLSNVNVKAPEAVPVPKSDGEKAANLILILFGAFFPALLFTAFYSADESAIRLVLMVNIIIMFTSIAVFVASFARKQSRIAIKKASGFILIVSVIQFALLQFQNELITVTELLGAPTGNPILFWAVNVALITLMVVIGQYHLSSGSQKMELHRTGLKVNPKAIVAALMIAVLSIVIGYALLYLVDALFKTDFRLWTLAVKTFGFHHLMALFIYAPLFFIFYFIVGYSVNRTTSDESFNGIKGYAVSIFMFVGGLVFYLVYHYGLLFTTGTAGFPAESLSSIVVIGLVPILTIAAIYNRYFFKLTGNVYLGAFLNSILMTLILLANTAFHATL</sequence>
<keyword evidence="1" id="KW-0812">Transmembrane</keyword>
<feature type="transmembrane region" description="Helical" evidence="1">
    <location>
        <begin position="619"/>
        <end position="639"/>
    </location>
</feature>
<keyword evidence="4" id="KW-0378">Hydrolase</keyword>
<dbReference type="Proteomes" id="UP001595896">
    <property type="component" value="Unassembled WGS sequence"/>
</dbReference>
<keyword evidence="2" id="KW-0732">Signal</keyword>
<feature type="transmembrane region" description="Helical" evidence="1">
    <location>
        <begin position="389"/>
        <end position="412"/>
    </location>
</feature>
<dbReference type="RefSeq" id="WP_377909784.1">
    <property type="nucleotide sequence ID" value="NZ_JBHSGK010000013.1"/>
</dbReference>
<accession>A0ABV9NXL7</accession>
<dbReference type="InterPro" id="IPR029058">
    <property type="entry name" value="AB_hydrolase_fold"/>
</dbReference>
<feature type="transmembrane region" description="Helical" evidence="1">
    <location>
        <begin position="315"/>
        <end position="335"/>
    </location>
</feature>
<reference evidence="5" key="1">
    <citation type="journal article" date="2019" name="Int. J. Syst. Evol. Microbiol.">
        <title>The Global Catalogue of Microorganisms (GCM) 10K type strain sequencing project: providing services to taxonomists for standard genome sequencing and annotation.</title>
        <authorList>
            <consortium name="The Broad Institute Genomics Platform"/>
            <consortium name="The Broad Institute Genome Sequencing Center for Infectious Disease"/>
            <person name="Wu L."/>
            <person name="Ma J."/>
        </authorList>
    </citation>
    <scope>NUCLEOTIDE SEQUENCE [LARGE SCALE GENOMIC DNA]</scope>
    <source>
        <strain evidence="5">JCM 12165</strain>
    </source>
</reference>
<keyword evidence="4" id="KW-0031">Aminopeptidase</keyword>
<feature type="transmembrane region" description="Helical" evidence="1">
    <location>
        <begin position="579"/>
        <end position="599"/>
    </location>
</feature>
<evidence type="ECO:0000313" key="4">
    <source>
        <dbReference type="EMBL" id="MFC4737180.1"/>
    </source>
</evidence>
<dbReference type="Pfam" id="PF12146">
    <property type="entry name" value="Hydrolase_4"/>
    <property type="match status" value="1"/>
</dbReference>
<feature type="chain" id="PRO_5045534995" evidence="2">
    <location>
        <begin position="23"/>
        <end position="671"/>
    </location>
</feature>
<name>A0ABV9NXL7_9BACI</name>
<feature type="signal peptide" evidence="2">
    <location>
        <begin position="1"/>
        <end position="22"/>
    </location>
</feature>
<dbReference type="SUPFAM" id="SSF53474">
    <property type="entry name" value="alpha/beta-Hydrolases"/>
    <property type="match status" value="1"/>
</dbReference>
<dbReference type="EMBL" id="JBHSGK010000013">
    <property type="protein sequence ID" value="MFC4737180.1"/>
    <property type="molecule type" value="Genomic_DNA"/>
</dbReference>
<dbReference type="GO" id="GO:0004177">
    <property type="term" value="F:aminopeptidase activity"/>
    <property type="evidence" value="ECO:0007669"/>
    <property type="project" value="UniProtKB-KW"/>
</dbReference>
<feature type="transmembrane region" description="Helical" evidence="1">
    <location>
        <begin position="461"/>
        <end position="481"/>
    </location>
</feature>
<evidence type="ECO:0000259" key="3">
    <source>
        <dbReference type="Pfam" id="PF12146"/>
    </source>
</evidence>
<feature type="transmembrane region" description="Helical" evidence="1">
    <location>
        <begin position="502"/>
        <end position="523"/>
    </location>
</feature>
<feature type="transmembrane region" description="Helical" evidence="1">
    <location>
        <begin position="646"/>
        <end position="667"/>
    </location>
</feature>
<feature type="transmembrane region" description="Helical" evidence="1">
    <location>
        <begin position="424"/>
        <end position="441"/>
    </location>
</feature>
<feature type="transmembrane region" description="Helical" evidence="1">
    <location>
        <begin position="543"/>
        <end position="567"/>
    </location>
</feature>
<dbReference type="InterPro" id="IPR022742">
    <property type="entry name" value="Hydrolase_4"/>
</dbReference>
<gene>
    <name evidence="4" type="ORF">ACFO4L_11325</name>
</gene>
<evidence type="ECO:0000256" key="2">
    <source>
        <dbReference type="SAM" id="SignalP"/>
    </source>
</evidence>
<keyword evidence="1" id="KW-0472">Membrane</keyword>
<feature type="transmembrane region" description="Helical" evidence="1">
    <location>
        <begin position="365"/>
        <end position="383"/>
    </location>
</feature>
<feature type="domain" description="Serine aminopeptidase S33" evidence="3">
    <location>
        <begin position="60"/>
        <end position="160"/>
    </location>
</feature>
<evidence type="ECO:0000256" key="1">
    <source>
        <dbReference type="SAM" id="Phobius"/>
    </source>
</evidence>